<evidence type="ECO:0000313" key="2">
    <source>
        <dbReference type="EMBL" id="GAA4930710.1"/>
    </source>
</evidence>
<dbReference type="EMBL" id="BAABIK010000003">
    <property type="protein sequence ID" value="GAA4930710.1"/>
    <property type="molecule type" value="Genomic_DNA"/>
</dbReference>
<evidence type="ECO:0000313" key="3">
    <source>
        <dbReference type="Proteomes" id="UP001499993"/>
    </source>
</evidence>
<keyword evidence="3" id="KW-1185">Reference proteome</keyword>
<comment type="caution">
    <text evidence="2">The sequence shown here is derived from an EMBL/GenBank/DDBJ whole genome shotgun (WGS) entry which is preliminary data.</text>
</comment>
<reference evidence="3" key="1">
    <citation type="journal article" date="2019" name="Int. J. Syst. Evol. Microbiol.">
        <title>The Global Catalogue of Microorganisms (GCM) 10K type strain sequencing project: providing services to taxonomists for standard genome sequencing and annotation.</title>
        <authorList>
            <consortium name="The Broad Institute Genomics Platform"/>
            <consortium name="The Broad Institute Genome Sequencing Center for Infectious Disease"/>
            <person name="Wu L."/>
            <person name="Ma J."/>
        </authorList>
    </citation>
    <scope>NUCLEOTIDE SEQUENCE [LARGE SCALE GENOMIC DNA]</scope>
    <source>
        <strain evidence="3">JCM 18123</strain>
    </source>
</reference>
<name>A0ABP9G6N8_9ACTN</name>
<dbReference type="Pfam" id="PF14330">
    <property type="entry name" value="DUF4387"/>
    <property type="match status" value="1"/>
</dbReference>
<organism evidence="2 3">
    <name type="scientific">Streptomonospora halophila</name>
    <dbReference type="NCBI Taxonomy" id="427369"/>
    <lineage>
        <taxon>Bacteria</taxon>
        <taxon>Bacillati</taxon>
        <taxon>Actinomycetota</taxon>
        <taxon>Actinomycetes</taxon>
        <taxon>Streptosporangiales</taxon>
        <taxon>Nocardiopsidaceae</taxon>
        <taxon>Streptomonospora</taxon>
    </lineage>
</organism>
<sequence length="105" mass="11512">MPETLGDLALEVRSKNAGPFWVTVELFMRDADGYAAAADADFLNEEVVARLYGVPAQEVRFFRIASLNVVKISFPRTIAQGGLRDRDVHRGQHHVPLAVLVPPGA</sequence>
<evidence type="ECO:0000259" key="1">
    <source>
        <dbReference type="Pfam" id="PF14330"/>
    </source>
</evidence>
<proteinExistence type="predicted"/>
<feature type="domain" description="DUF4387" evidence="1">
    <location>
        <begin position="5"/>
        <end position="98"/>
    </location>
</feature>
<gene>
    <name evidence="2" type="ORF">GCM10023224_08080</name>
</gene>
<dbReference type="RefSeq" id="WP_344140892.1">
    <property type="nucleotide sequence ID" value="NZ_BAABIK010000003.1"/>
</dbReference>
<accession>A0ABP9G6N8</accession>
<dbReference type="Proteomes" id="UP001499993">
    <property type="component" value="Unassembled WGS sequence"/>
</dbReference>
<protein>
    <submittedName>
        <fullName evidence="2">DUF4387 domain-containing protein</fullName>
    </submittedName>
</protein>
<dbReference type="InterPro" id="IPR025496">
    <property type="entry name" value="DUF4387"/>
</dbReference>